<dbReference type="InterPro" id="IPR045724">
    <property type="entry name" value="DUF6078"/>
</dbReference>
<dbReference type="Pfam" id="PF19555">
    <property type="entry name" value="DUF6078"/>
    <property type="match status" value="1"/>
</dbReference>
<dbReference type="EMBL" id="CACRTB010000041">
    <property type="protein sequence ID" value="VYT49951.1"/>
    <property type="molecule type" value="Genomic_DNA"/>
</dbReference>
<sequence length="44" mass="5557">MYYRIRNKERLLHPCEQEQIAAIFLKHGIKTKPEFDRYIDKYDW</sequence>
<protein>
    <submittedName>
        <fullName evidence="1">Uncharacterized protein</fullName>
    </submittedName>
</protein>
<reference evidence="1" key="1">
    <citation type="submission" date="2019-11" db="EMBL/GenBank/DDBJ databases">
        <authorList>
            <person name="Feng L."/>
        </authorList>
    </citation>
    <scope>NUCLEOTIDE SEQUENCE</scope>
    <source>
        <strain evidence="1">BcaccaeLFYP20</strain>
    </source>
</reference>
<accession>A0A6N2X6Y9</accession>
<gene>
    <name evidence="1" type="ORF">BCLFYP20_00346</name>
</gene>
<evidence type="ECO:0000313" key="1">
    <source>
        <dbReference type="EMBL" id="VYT49951.1"/>
    </source>
</evidence>
<proteinExistence type="predicted"/>
<name>A0A6N2X6Y9_9BACE</name>
<dbReference type="AlphaFoldDB" id="A0A6N2X6Y9"/>
<organism evidence="1">
    <name type="scientific">Bacteroides caccae</name>
    <dbReference type="NCBI Taxonomy" id="47678"/>
    <lineage>
        <taxon>Bacteria</taxon>
        <taxon>Pseudomonadati</taxon>
        <taxon>Bacteroidota</taxon>
        <taxon>Bacteroidia</taxon>
        <taxon>Bacteroidales</taxon>
        <taxon>Bacteroidaceae</taxon>
        <taxon>Bacteroides</taxon>
    </lineage>
</organism>